<organism evidence="2 3">
    <name type="scientific">Clostridium gelidum</name>
    <dbReference type="NCBI Taxonomy" id="704125"/>
    <lineage>
        <taxon>Bacteria</taxon>
        <taxon>Bacillati</taxon>
        <taxon>Bacillota</taxon>
        <taxon>Clostridia</taxon>
        <taxon>Eubacteriales</taxon>
        <taxon>Clostridiaceae</taxon>
        <taxon>Clostridium</taxon>
    </lineage>
</organism>
<evidence type="ECO:0000313" key="2">
    <source>
        <dbReference type="EMBL" id="BCZ49297.1"/>
    </source>
</evidence>
<sequence length="110" mass="13432">MNWSVELGVLISIIFFLYSILCYIKKDIFFTIRRDNRFLIINKDKYLKLQLKINLISFTCLMILSFMNRYSKINITYIIYFNLIFWTFNYILKRITLLKKYAELLEKSGQ</sequence>
<reference evidence="3" key="1">
    <citation type="submission" date="2021-07" db="EMBL/GenBank/DDBJ databases">
        <title>Complete genome sequencing of a Clostridium isolate.</title>
        <authorList>
            <person name="Ueki A."/>
            <person name="Tonouchi A."/>
        </authorList>
    </citation>
    <scope>NUCLEOTIDE SEQUENCE [LARGE SCALE GENOMIC DNA]</scope>
    <source>
        <strain evidence="3">C5S11</strain>
    </source>
</reference>
<dbReference type="RefSeq" id="WP_224035487.1">
    <property type="nucleotide sequence ID" value="NZ_AP024849.1"/>
</dbReference>
<evidence type="ECO:0000256" key="1">
    <source>
        <dbReference type="SAM" id="Phobius"/>
    </source>
</evidence>
<accession>A0ABM7TBH4</accession>
<feature type="transmembrane region" description="Helical" evidence="1">
    <location>
        <begin position="73"/>
        <end position="92"/>
    </location>
</feature>
<evidence type="ECO:0000313" key="3">
    <source>
        <dbReference type="Proteomes" id="UP000824633"/>
    </source>
</evidence>
<proteinExistence type="predicted"/>
<evidence type="ECO:0008006" key="4">
    <source>
        <dbReference type="Google" id="ProtNLM"/>
    </source>
</evidence>
<name>A0ABM7TBH4_9CLOT</name>
<protein>
    <recommendedName>
        <fullName evidence="4">DUF4181 domain-containing protein</fullName>
    </recommendedName>
</protein>
<dbReference type="EMBL" id="AP024849">
    <property type="protein sequence ID" value="BCZ49297.1"/>
    <property type="molecule type" value="Genomic_DNA"/>
</dbReference>
<keyword evidence="1" id="KW-1133">Transmembrane helix</keyword>
<feature type="transmembrane region" description="Helical" evidence="1">
    <location>
        <begin position="6"/>
        <end position="25"/>
    </location>
</feature>
<keyword evidence="1" id="KW-0812">Transmembrane</keyword>
<feature type="transmembrane region" description="Helical" evidence="1">
    <location>
        <begin position="46"/>
        <end position="67"/>
    </location>
</feature>
<keyword evidence="1" id="KW-0472">Membrane</keyword>
<dbReference type="Proteomes" id="UP000824633">
    <property type="component" value="Chromosome"/>
</dbReference>
<gene>
    <name evidence="2" type="ORF">psyc5s11_53640</name>
</gene>
<keyword evidence="3" id="KW-1185">Reference proteome</keyword>